<dbReference type="AlphaFoldDB" id="A0A8X6QZV4"/>
<sequence>MRKVKQVVRKLIMNCKIVEFLWMSSYVVKDGNKRADQLTKRGTKSHIEDITISLDSLKRCVHEKIMLKYSIDLSNQSRNKSWENIVNVWKEFSHRSLKEVVANHRLKTRHDYLKEHQKTIGILTNSLCPFCKANTVNKEYLLLTFRGP</sequence>
<reference evidence="1" key="1">
    <citation type="submission" date="2020-08" db="EMBL/GenBank/DDBJ databases">
        <title>Multicomponent nature underlies the extraordinary mechanical properties of spider dragline silk.</title>
        <authorList>
            <person name="Kono N."/>
            <person name="Nakamura H."/>
            <person name="Mori M."/>
            <person name="Yoshida Y."/>
            <person name="Ohtoshi R."/>
            <person name="Malay A.D."/>
            <person name="Moran D.A.P."/>
            <person name="Tomita M."/>
            <person name="Numata K."/>
            <person name="Arakawa K."/>
        </authorList>
    </citation>
    <scope>NUCLEOTIDE SEQUENCE</scope>
</reference>
<accession>A0A8X6QZV4</accession>
<organism evidence="1 2">
    <name type="scientific">Nephila pilipes</name>
    <name type="common">Giant wood spider</name>
    <name type="synonym">Nephila maculata</name>
    <dbReference type="NCBI Taxonomy" id="299642"/>
    <lineage>
        <taxon>Eukaryota</taxon>
        <taxon>Metazoa</taxon>
        <taxon>Ecdysozoa</taxon>
        <taxon>Arthropoda</taxon>
        <taxon>Chelicerata</taxon>
        <taxon>Arachnida</taxon>
        <taxon>Araneae</taxon>
        <taxon>Araneomorphae</taxon>
        <taxon>Entelegynae</taxon>
        <taxon>Araneoidea</taxon>
        <taxon>Nephilidae</taxon>
        <taxon>Nephila</taxon>
    </lineage>
</organism>
<dbReference type="Proteomes" id="UP000887013">
    <property type="component" value="Unassembled WGS sequence"/>
</dbReference>
<evidence type="ECO:0000313" key="1">
    <source>
        <dbReference type="EMBL" id="GFU56740.1"/>
    </source>
</evidence>
<dbReference type="EMBL" id="BMAW01039675">
    <property type="protein sequence ID" value="GFU56740.1"/>
    <property type="molecule type" value="Genomic_DNA"/>
</dbReference>
<name>A0A8X6QZV4_NEPPI</name>
<evidence type="ECO:0008006" key="3">
    <source>
        <dbReference type="Google" id="ProtNLM"/>
    </source>
</evidence>
<gene>
    <name evidence="1" type="ORF">NPIL_320581</name>
</gene>
<keyword evidence="2" id="KW-1185">Reference proteome</keyword>
<evidence type="ECO:0000313" key="2">
    <source>
        <dbReference type="Proteomes" id="UP000887013"/>
    </source>
</evidence>
<comment type="caution">
    <text evidence="1">The sequence shown here is derived from an EMBL/GenBank/DDBJ whole genome shotgun (WGS) entry which is preliminary data.</text>
</comment>
<protein>
    <recommendedName>
        <fullName evidence="3">RNase H type-1 domain-containing protein</fullName>
    </recommendedName>
</protein>
<proteinExistence type="predicted"/>